<comment type="caution">
    <text evidence="1">The sequence shown here is derived from an EMBL/GenBank/DDBJ whole genome shotgun (WGS) entry which is preliminary data.</text>
</comment>
<organism evidence="1 2">
    <name type="scientific">Pyxidicoccus fallax</name>
    <dbReference type="NCBI Taxonomy" id="394095"/>
    <lineage>
        <taxon>Bacteria</taxon>
        <taxon>Pseudomonadati</taxon>
        <taxon>Myxococcota</taxon>
        <taxon>Myxococcia</taxon>
        <taxon>Myxococcales</taxon>
        <taxon>Cystobacterineae</taxon>
        <taxon>Myxococcaceae</taxon>
        <taxon>Pyxidicoccus</taxon>
    </lineage>
</organism>
<gene>
    <name evidence="1" type="ORF">HG543_24415</name>
</gene>
<dbReference type="Proteomes" id="UP000518300">
    <property type="component" value="Unassembled WGS sequence"/>
</dbReference>
<reference evidence="1 2" key="1">
    <citation type="submission" date="2020-04" db="EMBL/GenBank/DDBJ databases">
        <title>Draft genome of Pyxidicoccus fallax type strain.</title>
        <authorList>
            <person name="Whitworth D.E."/>
        </authorList>
    </citation>
    <scope>NUCLEOTIDE SEQUENCE [LARGE SCALE GENOMIC DNA]</scope>
    <source>
        <strain evidence="1 2">DSM 14698</strain>
    </source>
</reference>
<dbReference type="GO" id="GO:0004180">
    <property type="term" value="F:carboxypeptidase activity"/>
    <property type="evidence" value="ECO:0007669"/>
    <property type="project" value="UniProtKB-KW"/>
</dbReference>
<sequence>MGMRGLSRVVQDVKYTETDAEGNYHLPELPPGIYTLRFEKENYQSHARADLPLRRGRALRVNVNLLASTGDEEVMEHCGPGLTFIDSGGAVLASSPLSLGDFASSR</sequence>
<evidence type="ECO:0000313" key="2">
    <source>
        <dbReference type="Proteomes" id="UP000518300"/>
    </source>
</evidence>
<dbReference type="Pfam" id="PF13620">
    <property type="entry name" value="CarboxypepD_reg"/>
    <property type="match status" value="1"/>
</dbReference>
<keyword evidence="2" id="KW-1185">Reference proteome</keyword>
<dbReference type="AlphaFoldDB" id="A0A848LJV8"/>
<proteinExistence type="predicted"/>
<evidence type="ECO:0000313" key="1">
    <source>
        <dbReference type="EMBL" id="NMO17976.1"/>
    </source>
</evidence>
<name>A0A848LJV8_9BACT</name>
<dbReference type="Gene3D" id="2.60.40.1120">
    <property type="entry name" value="Carboxypeptidase-like, regulatory domain"/>
    <property type="match status" value="1"/>
</dbReference>
<accession>A0A848LJV8</accession>
<keyword evidence="1" id="KW-0378">Hydrolase</keyword>
<dbReference type="EMBL" id="JABBJJ010000117">
    <property type="protein sequence ID" value="NMO17976.1"/>
    <property type="molecule type" value="Genomic_DNA"/>
</dbReference>
<dbReference type="InterPro" id="IPR013784">
    <property type="entry name" value="Carb-bd-like_fold"/>
</dbReference>
<keyword evidence="1" id="KW-0645">Protease</keyword>
<protein>
    <submittedName>
        <fullName evidence="1">Carboxypeptidase regulatory-like domain-containing protein</fullName>
    </submittedName>
</protein>
<dbReference type="GO" id="GO:0030246">
    <property type="term" value="F:carbohydrate binding"/>
    <property type="evidence" value="ECO:0007669"/>
    <property type="project" value="InterPro"/>
</dbReference>
<dbReference type="SUPFAM" id="SSF49452">
    <property type="entry name" value="Starch-binding domain-like"/>
    <property type="match status" value="1"/>
</dbReference>
<keyword evidence="1" id="KW-0121">Carboxypeptidase</keyword>